<accession>A0A832TSN0</accession>
<evidence type="ECO:0000256" key="1">
    <source>
        <dbReference type="SAM" id="Phobius"/>
    </source>
</evidence>
<proteinExistence type="predicted"/>
<keyword evidence="1" id="KW-0472">Membrane</keyword>
<evidence type="ECO:0000313" key="2">
    <source>
        <dbReference type="EMBL" id="HII74908.1"/>
    </source>
</evidence>
<protein>
    <recommendedName>
        <fullName evidence="4">DUF106 domain-containing protein</fullName>
    </recommendedName>
</protein>
<dbReference type="GeneID" id="1458342"/>
<organism evidence="2 3">
    <name type="scientific">Sulfurisphaera tokodaii</name>
    <dbReference type="NCBI Taxonomy" id="111955"/>
    <lineage>
        <taxon>Archaea</taxon>
        <taxon>Thermoproteota</taxon>
        <taxon>Thermoprotei</taxon>
        <taxon>Sulfolobales</taxon>
        <taxon>Sulfolobaceae</taxon>
        <taxon>Sulfurisphaera</taxon>
    </lineage>
</organism>
<feature type="transmembrane region" description="Helical" evidence="1">
    <location>
        <begin position="6"/>
        <end position="23"/>
    </location>
</feature>
<dbReference type="AlphaFoldDB" id="A0A832TSN0"/>
<name>A0A832TSN0_9CREN</name>
<dbReference type="OMA" id="LMYIEYK"/>
<keyword evidence="1" id="KW-0812">Transmembrane</keyword>
<dbReference type="RefSeq" id="WP_010978378.1">
    <property type="nucleotide sequence ID" value="NZ_BAABQO010000027.1"/>
</dbReference>
<feature type="transmembrane region" description="Helical" evidence="1">
    <location>
        <begin position="81"/>
        <end position="106"/>
    </location>
</feature>
<reference evidence="2" key="1">
    <citation type="journal article" date="2020" name="bioRxiv">
        <title>A rank-normalized archaeal taxonomy based on genome phylogeny resolves widespread incomplete and uneven classifications.</title>
        <authorList>
            <person name="Rinke C."/>
            <person name="Chuvochina M."/>
            <person name="Mussig A.J."/>
            <person name="Chaumeil P.-A."/>
            <person name="Waite D.W."/>
            <person name="Whitman W.B."/>
            <person name="Parks D.H."/>
            <person name="Hugenholtz P."/>
        </authorList>
    </citation>
    <scope>NUCLEOTIDE SEQUENCE</scope>
    <source>
        <strain evidence="2">UBA8838</strain>
    </source>
</reference>
<sequence>MNLGIFYIIGISFLLNFLMYIEYKFYLLNKMNITIEKIREYEDRVVKISSPKRRDKTLKKISKEVDYYTAKLRNYMFIQSLTLIFVYMVGLFIILDFVNVPIYFPYSIPLTVTYSGKHIISSLFIYILSFLLFTPLSLRRPKTI</sequence>
<evidence type="ECO:0008006" key="4">
    <source>
        <dbReference type="Google" id="ProtNLM"/>
    </source>
</evidence>
<comment type="caution">
    <text evidence="2">The sequence shown here is derived from an EMBL/GenBank/DDBJ whole genome shotgun (WGS) entry which is preliminary data.</text>
</comment>
<keyword evidence="1" id="KW-1133">Transmembrane helix</keyword>
<dbReference type="EMBL" id="DUJO01000051">
    <property type="protein sequence ID" value="HII74908.1"/>
    <property type="molecule type" value="Genomic_DNA"/>
</dbReference>
<feature type="transmembrane region" description="Helical" evidence="1">
    <location>
        <begin position="118"/>
        <end position="138"/>
    </location>
</feature>
<dbReference type="Proteomes" id="UP000646844">
    <property type="component" value="Unassembled WGS sequence"/>
</dbReference>
<gene>
    <name evidence="2" type="ORF">HA332_11145</name>
</gene>
<evidence type="ECO:0000313" key="3">
    <source>
        <dbReference type="Proteomes" id="UP000646844"/>
    </source>
</evidence>